<accession>A0ACC1CMB0</accession>
<evidence type="ECO:0000313" key="2">
    <source>
        <dbReference type="Proteomes" id="UP000824533"/>
    </source>
</evidence>
<comment type="caution">
    <text evidence="1">The sequence shown here is derived from an EMBL/GenBank/DDBJ whole genome shotgun (WGS) entry which is preliminary data.</text>
</comment>
<dbReference type="EMBL" id="CM034407">
    <property type="protein sequence ID" value="KAJ0172627.1"/>
    <property type="molecule type" value="Genomic_DNA"/>
</dbReference>
<gene>
    <name evidence="1" type="ORF">K1T71_011766</name>
</gene>
<evidence type="ECO:0000313" key="1">
    <source>
        <dbReference type="EMBL" id="KAJ0172627.1"/>
    </source>
</evidence>
<protein>
    <submittedName>
        <fullName evidence="1">Uncharacterized protein</fullName>
    </submittedName>
</protein>
<sequence>MKYSSNKDIKRPNIGEIIRVKRLKVLSGTGLIYGIVANSKTRVRCVFCGVFIPKATKCIEQHTNGAQHKGNIELMSENGISFANNILHCRPCNLNLPDEQSGIDHIEGDDHGNWMAALDDLVDGEYISLDRYLSSESDDVYCEVCFINVNASLEKIEEHVNSLSHRQNVVEHLKPLNGIFSVENEDEVWCKVCDVYIDNNVQSILSHMDDDERHMDWLMEIEDLIDNHEVSIKSYLANEHDTYAFCNKCQMQVTCNAQAIENHVNSDAHLSQFDL</sequence>
<name>A0ACC1CMB0_9NEOP</name>
<proteinExistence type="predicted"/>
<organism evidence="1 2">
    <name type="scientific">Dendrolimus kikuchii</name>
    <dbReference type="NCBI Taxonomy" id="765133"/>
    <lineage>
        <taxon>Eukaryota</taxon>
        <taxon>Metazoa</taxon>
        <taxon>Ecdysozoa</taxon>
        <taxon>Arthropoda</taxon>
        <taxon>Hexapoda</taxon>
        <taxon>Insecta</taxon>
        <taxon>Pterygota</taxon>
        <taxon>Neoptera</taxon>
        <taxon>Endopterygota</taxon>
        <taxon>Lepidoptera</taxon>
        <taxon>Glossata</taxon>
        <taxon>Ditrysia</taxon>
        <taxon>Bombycoidea</taxon>
        <taxon>Lasiocampidae</taxon>
        <taxon>Dendrolimus</taxon>
    </lineage>
</organism>
<reference evidence="1 2" key="1">
    <citation type="journal article" date="2021" name="Front. Genet.">
        <title>Chromosome-Level Genome Assembly Reveals Significant Gene Expansion in the Toll and IMD Signaling Pathways of Dendrolimus kikuchii.</title>
        <authorList>
            <person name="Zhou J."/>
            <person name="Wu P."/>
            <person name="Xiong Z."/>
            <person name="Liu N."/>
            <person name="Zhao N."/>
            <person name="Ji M."/>
            <person name="Qiu Y."/>
            <person name="Yang B."/>
        </authorList>
    </citation>
    <scope>NUCLEOTIDE SEQUENCE [LARGE SCALE GENOMIC DNA]</scope>
    <source>
        <strain evidence="1">Ann1</strain>
    </source>
</reference>
<dbReference type="Proteomes" id="UP000824533">
    <property type="component" value="Linkage Group LG21"/>
</dbReference>
<keyword evidence="2" id="KW-1185">Reference proteome</keyword>